<keyword evidence="4" id="KW-1185">Reference proteome</keyword>
<feature type="region of interest" description="Disordered" evidence="1">
    <location>
        <begin position="593"/>
        <end position="612"/>
    </location>
</feature>
<accession>A0A086J2F4</accession>
<evidence type="ECO:0000256" key="1">
    <source>
        <dbReference type="SAM" id="MobiDB-lite"/>
    </source>
</evidence>
<dbReference type="Pfam" id="PF02450">
    <property type="entry name" value="LCAT"/>
    <property type="match status" value="1"/>
</dbReference>
<evidence type="ECO:0008006" key="5">
    <source>
        <dbReference type="Google" id="ProtNLM"/>
    </source>
</evidence>
<dbReference type="Proteomes" id="UP000054524">
    <property type="component" value="Unassembled WGS sequence"/>
</dbReference>
<keyword evidence="2" id="KW-0472">Membrane</keyword>
<protein>
    <recommendedName>
        <fullName evidence="5">Phospholipid:diacylglycerol acyltransferase</fullName>
    </recommendedName>
</protein>
<comment type="caution">
    <text evidence="3">The sequence shown here is derived from an EMBL/GenBank/DDBJ whole genome shotgun (WGS) entry which is preliminary data.</text>
</comment>
<dbReference type="RefSeq" id="XP_052904877.1">
    <property type="nucleotide sequence ID" value="XM_053049072.1"/>
</dbReference>
<dbReference type="InterPro" id="IPR029058">
    <property type="entry name" value="AB_hydrolase_fold"/>
</dbReference>
<dbReference type="SUPFAM" id="SSF53474">
    <property type="entry name" value="alpha/beta-Hydrolases"/>
    <property type="match status" value="1"/>
</dbReference>
<feature type="transmembrane region" description="Helical" evidence="2">
    <location>
        <begin position="46"/>
        <end position="64"/>
    </location>
</feature>
<dbReference type="Gene3D" id="3.40.50.1820">
    <property type="entry name" value="alpha/beta hydrolase"/>
    <property type="match status" value="1"/>
</dbReference>
<sequence length="612" mass="69919">MTRRLERKNCKINKEKEKNHERHGDVYINNLCYACGQQRPRRKKRYFLIGILFALLGYFMKIAYEKAFERTVIMKFIQEMLNSKAILNMNLSDDTKAKILYYAEVAAFAPYDELNEMPGMQAYKKGLVGKHPIVIIPGIANTSLELWRTKQENNSFFRKRIWGSHSTLTFMLHNREEWINSMKLDTETGLDPPGIKVRACSGLESSDFSIPGMWFWWKIVENLSYIGYDAADIHFAAFDWRLGIEELEARDSYFTKLKVDIEILHDRRKEKVLTVAHSMGSLIFHYFMQWVSEIDDKWVDKYIHSAVYIGPPLLGAPKAVGGLLTGEVKDTVDMGAFQYAIVELLFGKKSRHELFRTWGSLVYLLPKGGDNIWTAKGMKHPDLVSIRKITHIQKSSGGMGDYKFINYKDVLSMVKDVLPSYNKTIHEKILNPQKKEDKWANPLETPLPNAPDLTIYSLYGINKPTECGYYFTSRNGVINIDKEISSDQNSVYNGVVLRDGDGTVPVISMGYMGVSGWKKKSLNPHGIRTINREYKHIPSTSLLELRGGKYTAEHVNILGNIDLIEDILEISTGKSLPDKIISNLVEMSEIIDESMGKKKESSTKDSRVDTTG</sequence>
<name>A0A086J2F4_NEMA1</name>
<organism evidence="3 4">
    <name type="scientific">Nematocida ausubeli (strain ATCC PRA-371 / ERTm2)</name>
    <name type="common">Nematode killer fungus</name>
    <dbReference type="NCBI Taxonomy" id="1913371"/>
    <lineage>
        <taxon>Eukaryota</taxon>
        <taxon>Fungi</taxon>
        <taxon>Fungi incertae sedis</taxon>
        <taxon>Microsporidia</taxon>
        <taxon>Nematocida</taxon>
    </lineage>
</organism>
<proteinExistence type="predicted"/>
<keyword evidence="2" id="KW-0812">Transmembrane</keyword>
<dbReference type="GO" id="GO:0006629">
    <property type="term" value="P:lipid metabolic process"/>
    <property type="evidence" value="ECO:0007669"/>
    <property type="project" value="InterPro"/>
</dbReference>
<dbReference type="HOGENOM" id="CLU_016065_1_0_1"/>
<keyword evidence="2" id="KW-1133">Transmembrane helix</keyword>
<evidence type="ECO:0000313" key="4">
    <source>
        <dbReference type="Proteomes" id="UP000054524"/>
    </source>
</evidence>
<evidence type="ECO:0000313" key="3">
    <source>
        <dbReference type="EMBL" id="KFG26322.1"/>
    </source>
</evidence>
<evidence type="ECO:0000256" key="2">
    <source>
        <dbReference type="SAM" id="Phobius"/>
    </source>
</evidence>
<reference evidence="3 4" key="1">
    <citation type="journal article" date="2014" name="Genome Announc.">
        <title>Genome Sequence of the Microsporidian Species Nematocida sp1 Strain ERTm6 (ATCC PRA-372).</title>
        <authorList>
            <person name="Bakowski M.A."/>
            <person name="Priest M."/>
            <person name="Young S."/>
            <person name="Cuomo C.A."/>
            <person name="Troemel E.R."/>
        </authorList>
    </citation>
    <scope>NUCLEOTIDE SEQUENCE [LARGE SCALE GENOMIC DNA]</scope>
    <source>
        <strain evidence="3 4">ERTm6</strain>
    </source>
</reference>
<dbReference type="PANTHER" id="PTHR11440">
    <property type="entry name" value="LECITHIN-CHOLESTEROL ACYLTRANSFERASE-RELATED"/>
    <property type="match status" value="1"/>
</dbReference>
<dbReference type="AlphaFoldDB" id="A0A086J2F4"/>
<gene>
    <name evidence="3" type="ORF">NESG_01442</name>
</gene>
<feature type="compositionally biased region" description="Basic and acidic residues" evidence="1">
    <location>
        <begin position="594"/>
        <end position="612"/>
    </location>
</feature>
<dbReference type="GO" id="GO:0008374">
    <property type="term" value="F:O-acyltransferase activity"/>
    <property type="evidence" value="ECO:0007669"/>
    <property type="project" value="InterPro"/>
</dbReference>
<dbReference type="GeneID" id="77676415"/>
<dbReference type="InterPro" id="IPR003386">
    <property type="entry name" value="LACT/PDAT_acylTrfase"/>
</dbReference>
<dbReference type="EMBL" id="AKIJ01000003">
    <property type="protein sequence ID" value="KFG26322.1"/>
    <property type="molecule type" value="Genomic_DNA"/>
</dbReference>